<sequence>MKTPKERSTEIVISRGVKEEEQSSNLKIKSQLNTGRTKSIHPPIETHWQLRPQVEPKPSNSGFKSMMSYPLKFRDSLKKIRRTKSLQLVLEGAHDPKDEQLVESFRKLLFVDGHLLGKHNDYHTLLRFLRMRDFDFSKSKEMIVNYLKWREDFGVDTISKEFKFEEYSEVKKYYPHGYHGIDRYGRPVYIERIGMVDLNSLLQVTGMDRFVKYHVSEQEKTLNLRYPACSIAAKSHIASTTSILDVNGVGISNFSKPARYLFTEIQRIDSNYYPEVLGSKYISQLLEVIDPSHLPTFLGGNCTCSDYGGCLLSDKGPWNNPDIIETLQAVSATEDTYEDAENGGVALEDAFMQNMRREESERVGETKYSVKKIRALEVALEDTKMKIEALEAALGDTKMILEGLTQQIQDLSI</sequence>
<evidence type="ECO:0000256" key="2">
    <source>
        <dbReference type="ARBA" id="ARBA00004395"/>
    </source>
</evidence>
<feature type="region of interest" description="Disordered" evidence="7">
    <location>
        <begin position="1"/>
        <end position="25"/>
    </location>
</feature>
<dbReference type="InterPro" id="IPR036865">
    <property type="entry name" value="CRAL-TRIO_dom_sf"/>
</dbReference>
<comment type="caution">
    <text evidence="9">The sequence shown here is derived from an EMBL/GenBank/DDBJ whole genome shotgun (WGS) entry which is preliminary data.</text>
</comment>
<keyword evidence="3" id="KW-0813">Transport</keyword>
<organism evidence="9 10">
    <name type="scientific">Carya illinoinensis</name>
    <name type="common">Pecan</name>
    <dbReference type="NCBI Taxonomy" id="32201"/>
    <lineage>
        <taxon>Eukaryota</taxon>
        <taxon>Viridiplantae</taxon>
        <taxon>Streptophyta</taxon>
        <taxon>Embryophyta</taxon>
        <taxon>Tracheophyta</taxon>
        <taxon>Spermatophyta</taxon>
        <taxon>Magnoliopsida</taxon>
        <taxon>eudicotyledons</taxon>
        <taxon>Gunneridae</taxon>
        <taxon>Pentapetalae</taxon>
        <taxon>rosids</taxon>
        <taxon>fabids</taxon>
        <taxon>Fagales</taxon>
        <taxon>Juglandaceae</taxon>
        <taxon>Carya</taxon>
    </lineage>
</organism>
<dbReference type="GO" id="GO:0000139">
    <property type="term" value="C:Golgi membrane"/>
    <property type="evidence" value="ECO:0007669"/>
    <property type="project" value="UniProtKB-SubCell"/>
</dbReference>
<evidence type="ECO:0000313" key="9">
    <source>
        <dbReference type="EMBL" id="KAG6634304.1"/>
    </source>
</evidence>
<keyword evidence="3" id="KW-0653">Protein transport</keyword>
<proteinExistence type="inferred from homology"/>
<evidence type="ECO:0000313" key="10">
    <source>
        <dbReference type="Proteomes" id="UP000811609"/>
    </source>
</evidence>
<dbReference type="PANTHER" id="PTHR45657">
    <property type="entry name" value="CRAL-TRIO DOMAIN-CONTAINING PROTEIN YKL091C-RELATED"/>
    <property type="match status" value="1"/>
</dbReference>
<keyword evidence="4" id="KW-0333">Golgi apparatus</keyword>
<dbReference type="AlphaFoldDB" id="A0A8T1NYE6"/>
<feature type="coiled-coil region" evidence="6">
    <location>
        <begin position="373"/>
        <end position="407"/>
    </location>
</feature>
<accession>A0A8T1NYE6</accession>
<dbReference type="Gene3D" id="1.10.8.20">
    <property type="entry name" value="N-terminal domain of phosphatidylinositol transfer protein sec14p"/>
    <property type="match status" value="1"/>
</dbReference>
<dbReference type="InterPro" id="IPR036273">
    <property type="entry name" value="CRAL/TRIO_N_dom_sf"/>
</dbReference>
<evidence type="ECO:0000256" key="1">
    <source>
        <dbReference type="ARBA" id="ARBA00004202"/>
    </source>
</evidence>
<dbReference type="Pfam" id="PF00650">
    <property type="entry name" value="CRAL_TRIO"/>
    <property type="match status" value="1"/>
</dbReference>
<dbReference type="GO" id="GO:0005886">
    <property type="term" value="C:plasma membrane"/>
    <property type="evidence" value="ECO:0007669"/>
    <property type="project" value="UniProtKB-SubCell"/>
</dbReference>
<dbReference type="InterPro" id="IPR051026">
    <property type="entry name" value="PI/PC_transfer"/>
</dbReference>
<feature type="domain" description="CRAL-TRIO" evidence="8">
    <location>
        <begin position="166"/>
        <end position="282"/>
    </location>
</feature>
<comment type="similarity">
    <text evidence="5">Belongs to the SFH family.</text>
</comment>
<dbReference type="EMBL" id="CM031820">
    <property type="protein sequence ID" value="KAG6634304.1"/>
    <property type="molecule type" value="Genomic_DNA"/>
</dbReference>
<evidence type="ECO:0000256" key="7">
    <source>
        <dbReference type="SAM" id="MobiDB-lite"/>
    </source>
</evidence>
<reference evidence="9" key="1">
    <citation type="submission" date="2020-12" db="EMBL/GenBank/DDBJ databases">
        <title>WGS assembly of Carya illinoinensis cv. Pawnee.</title>
        <authorList>
            <person name="Platts A."/>
            <person name="Shu S."/>
            <person name="Wright S."/>
            <person name="Barry K."/>
            <person name="Edger P."/>
            <person name="Pires J.C."/>
            <person name="Schmutz J."/>
        </authorList>
    </citation>
    <scope>NUCLEOTIDE SEQUENCE</scope>
    <source>
        <tissue evidence="9">Leaf</tissue>
    </source>
</reference>
<dbReference type="SMART" id="SM00516">
    <property type="entry name" value="SEC14"/>
    <property type="match status" value="1"/>
</dbReference>
<dbReference type="PANTHER" id="PTHR45657:SF50">
    <property type="entry name" value="PHOSPHATIDYLINOSITOL_PHOSPHATIDYLCHOLINE TRANSFER PROTEIN SFH11"/>
    <property type="match status" value="1"/>
</dbReference>
<keyword evidence="10" id="KW-1185">Reference proteome</keyword>
<dbReference type="Proteomes" id="UP000811609">
    <property type="component" value="Chromosome 12"/>
</dbReference>
<evidence type="ECO:0000259" key="8">
    <source>
        <dbReference type="PROSITE" id="PS50191"/>
    </source>
</evidence>
<evidence type="ECO:0000256" key="6">
    <source>
        <dbReference type="SAM" id="Coils"/>
    </source>
</evidence>
<evidence type="ECO:0000256" key="5">
    <source>
        <dbReference type="ARBA" id="ARBA00038020"/>
    </source>
</evidence>
<evidence type="ECO:0000256" key="4">
    <source>
        <dbReference type="ARBA" id="ARBA00023034"/>
    </source>
</evidence>
<dbReference type="PROSITE" id="PS50191">
    <property type="entry name" value="CRAL_TRIO"/>
    <property type="match status" value="1"/>
</dbReference>
<dbReference type="SUPFAM" id="SSF46938">
    <property type="entry name" value="CRAL/TRIO N-terminal domain"/>
    <property type="match status" value="1"/>
</dbReference>
<dbReference type="GO" id="GO:0015031">
    <property type="term" value="P:protein transport"/>
    <property type="evidence" value="ECO:0007669"/>
    <property type="project" value="UniProtKB-KW"/>
</dbReference>
<gene>
    <name evidence="9" type="ORF">CIPAW_12G109400</name>
</gene>
<name>A0A8T1NYE6_CARIL</name>
<dbReference type="Gene3D" id="3.40.525.10">
    <property type="entry name" value="CRAL-TRIO lipid binding domain"/>
    <property type="match status" value="2"/>
</dbReference>
<dbReference type="SMART" id="SM01100">
    <property type="entry name" value="CRAL_TRIO_N"/>
    <property type="match status" value="1"/>
</dbReference>
<dbReference type="InterPro" id="IPR001251">
    <property type="entry name" value="CRAL-TRIO_dom"/>
</dbReference>
<evidence type="ECO:0000256" key="3">
    <source>
        <dbReference type="ARBA" id="ARBA00022927"/>
    </source>
</evidence>
<protein>
    <recommendedName>
        <fullName evidence="8">CRAL-TRIO domain-containing protein</fullName>
    </recommendedName>
</protein>
<dbReference type="InterPro" id="IPR011074">
    <property type="entry name" value="CRAL/TRIO_N_dom"/>
</dbReference>
<dbReference type="CDD" id="cd00170">
    <property type="entry name" value="SEC14"/>
    <property type="match status" value="1"/>
</dbReference>
<keyword evidence="6" id="KW-0175">Coiled coil</keyword>
<dbReference type="SUPFAM" id="SSF52087">
    <property type="entry name" value="CRAL/TRIO domain"/>
    <property type="match status" value="1"/>
</dbReference>
<comment type="subcellular location">
    <subcellularLocation>
        <location evidence="1">Cell membrane</location>
        <topology evidence="1">Peripheral membrane protein</topology>
    </subcellularLocation>
    <subcellularLocation>
        <location evidence="2">Golgi apparatus membrane</location>
        <topology evidence="2">Peripheral membrane protein</topology>
    </subcellularLocation>
</comment>